<name>A0A699UAS4_TANCI</name>
<dbReference type="EMBL" id="BKCJ011296116">
    <property type="protein sequence ID" value="GFD16864.1"/>
    <property type="molecule type" value="Genomic_DNA"/>
</dbReference>
<comment type="caution">
    <text evidence="1">The sequence shown here is derived from an EMBL/GenBank/DDBJ whole genome shotgun (WGS) entry which is preliminary data.</text>
</comment>
<proteinExistence type="predicted"/>
<protein>
    <submittedName>
        <fullName evidence="1">Uncharacterized protein</fullName>
    </submittedName>
</protein>
<sequence length="69" mass="7755">QVSTFQSYEYGTPYHSSQYASQVQSSAPLSITYPSTDFQSSVNHNVYNPSSLIPQVEYAPAVHQQYDFS</sequence>
<dbReference type="AlphaFoldDB" id="A0A699UAS4"/>
<gene>
    <name evidence="1" type="ORF">Tci_888833</name>
</gene>
<feature type="non-terminal residue" evidence="1">
    <location>
        <position position="1"/>
    </location>
</feature>
<accession>A0A699UAS4</accession>
<evidence type="ECO:0000313" key="1">
    <source>
        <dbReference type="EMBL" id="GFD16864.1"/>
    </source>
</evidence>
<organism evidence="1">
    <name type="scientific">Tanacetum cinerariifolium</name>
    <name type="common">Dalmatian daisy</name>
    <name type="synonym">Chrysanthemum cinerariifolium</name>
    <dbReference type="NCBI Taxonomy" id="118510"/>
    <lineage>
        <taxon>Eukaryota</taxon>
        <taxon>Viridiplantae</taxon>
        <taxon>Streptophyta</taxon>
        <taxon>Embryophyta</taxon>
        <taxon>Tracheophyta</taxon>
        <taxon>Spermatophyta</taxon>
        <taxon>Magnoliopsida</taxon>
        <taxon>eudicotyledons</taxon>
        <taxon>Gunneridae</taxon>
        <taxon>Pentapetalae</taxon>
        <taxon>asterids</taxon>
        <taxon>campanulids</taxon>
        <taxon>Asterales</taxon>
        <taxon>Asteraceae</taxon>
        <taxon>Asteroideae</taxon>
        <taxon>Anthemideae</taxon>
        <taxon>Anthemidinae</taxon>
        <taxon>Tanacetum</taxon>
    </lineage>
</organism>
<reference evidence="1" key="1">
    <citation type="journal article" date="2019" name="Sci. Rep.">
        <title>Draft genome of Tanacetum cinerariifolium, the natural source of mosquito coil.</title>
        <authorList>
            <person name="Yamashiro T."/>
            <person name="Shiraishi A."/>
            <person name="Satake H."/>
            <person name="Nakayama K."/>
        </authorList>
    </citation>
    <scope>NUCLEOTIDE SEQUENCE</scope>
</reference>